<accession>A0ABD0X9A5</accession>
<gene>
    <name evidence="2" type="ORF">UPYG_G00203580</name>
</gene>
<reference evidence="2 3" key="1">
    <citation type="submission" date="2024-06" db="EMBL/GenBank/DDBJ databases">
        <authorList>
            <person name="Pan Q."/>
            <person name="Wen M."/>
            <person name="Jouanno E."/>
            <person name="Zahm M."/>
            <person name="Klopp C."/>
            <person name="Cabau C."/>
            <person name="Louis A."/>
            <person name="Berthelot C."/>
            <person name="Parey E."/>
            <person name="Roest Crollius H."/>
            <person name="Montfort J."/>
            <person name="Robinson-Rechavi M."/>
            <person name="Bouchez O."/>
            <person name="Lampietro C."/>
            <person name="Lopez Roques C."/>
            <person name="Donnadieu C."/>
            <person name="Postlethwait J."/>
            <person name="Bobe J."/>
            <person name="Verreycken H."/>
            <person name="Guiguen Y."/>
        </authorList>
    </citation>
    <scope>NUCLEOTIDE SEQUENCE [LARGE SCALE GENOMIC DNA]</scope>
    <source>
        <strain evidence="2">Up_M1</strain>
        <tissue evidence="2">Testis</tissue>
    </source>
</reference>
<protein>
    <submittedName>
        <fullName evidence="2">Uncharacterized protein</fullName>
    </submittedName>
</protein>
<evidence type="ECO:0000256" key="1">
    <source>
        <dbReference type="SAM" id="MobiDB-lite"/>
    </source>
</evidence>
<sequence length="178" mass="20835">MFSLFYCALRSTAELESFHNHILMYASKRFSFSPPVYAARTMLAGLDYNHHVYRQARRKADGTIQYGKVYNKKSRKWSLYLVKVEKDYSYIVDLQNAIVRQRLSSEGMPRRRTRRPDDPRQHVWCPCPNNRGAITDSSQPGNRSIAARKTESHDRTCKVQPFFMISQDPSRHLFCPIV</sequence>
<dbReference type="EMBL" id="JAGEUA010000006">
    <property type="protein sequence ID" value="KAL0973433.1"/>
    <property type="molecule type" value="Genomic_DNA"/>
</dbReference>
<organism evidence="2 3">
    <name type="scientific">Umbra pygmaea</name>
    <name type="common">Eastern mudminnow</name>
    <dbReference type="NCBI Taxonomy" id="75934"/>
    <lineage>
        <taxon>Eukaryota</taxon>
        <taxon>Metazoa</taxon>
        <taxon>Chordata</taxon>
        <taxon>Craniata</taxon>
        <taxon>Vertebrata</taxon>
        <taxon>Euteleostomi</taxon>
        <taxon>Actinopterygii</taxon>
        <taxon>Neopterygii</taxon>
        <taxon>Teleostei</taxon>
        <taxon>Protacanthopterygii</taxon>
        <taxon>Esociformes</taxon>
        <taxon>Umbridae</taxon>
        <taxon>Umbra</taxon>
    </lineage>
</organism>
<dbReference type="AlphaFoldDB" id="A0ABD0X9A5"/>
<name>A0ABD0X9A5_UMBPY</name>
<proteinExistence type="predicted"/>
<evidence type="ECO:0000313" key="3">
    <source>
        <dbReference type="Proteomes" id="UP001557470"/>
    </source>
</evidence>
<comment type="caution">
    <text evidence="2">The sequence shown here is derived from an EMBL/GenBank/DDBJ whole genome shotgun (WGS) entry which is preliminary data.</text>
</comment>
<dbReference type="PANTHER" id="PTHR31751:SF7">
    <property type="entry name" value="THAP-TYPE DOMAIN-CONTAINING PROTEIN"/>
    <property type="match status" value="1"/>
</dbReference>
<dbReference type="PANTHER" id="PTHR31751">
    <property type="entry name" value="SI:CH211-108C17.2-RELATED-RELATED"/>
    <property type="match status" value="1"/>
</dbReference>
<keyword evidence="3" id="KW-1185">Reference proteome</keyword>
<dbReference type="Proteomes" id="UP001557470">
    <property type="component" value="Unassembled WGS sequence"/>
</dbReference>
<evidence type="ECO:0000313" key="2">
    <source>
        <dbReference type="EMBL" id="KAL0973433.1"/>
    </source>
</evidence>
<feature type="region of interest" description="Disordered" evidence="1">
    <location>
        <begin position="132"/>
        <end position="151"/>
    </location>
</feature>